<feature type="domain" description="VWFA" evidence="6">
    <location>
        <begin position="86"/>
        <end position="292"/>
    </location>
</feature>
<dbReference type="Gene3D" id="3.40.50.410">
    <property type="entry name" value="von Willebrand factor, type A domain"/>
    <property type="match status" value="1"/>
</dbReference>
<proteinExistence type="predicted"/>
<protein>
    <submittedName>
        <fullName evidence="7">VWA domain-containing protein</fullName>
    </submittedName>
</protein>
<keyword evidence="8" id="KW-1185">Reference proteome</keyword>
<feature type="transmembrane region" description="Helical" evidence="5">
    <location>
        <begin position="52"/>
        <end position="69"/>
    </location>
</feature>
<dbReference type="AlphaFoldDB" id="A0AAE9ZV20"/>
<dbReference type="PANTHER" id="PTHR22550">
    <property type="entry name" value="SPORE GERMINATION PROTEIN"/>
    <property type="match status" value="1"/>
</dbReference>
<evidence type="ECO:0000256" key="4">
    <source>
        <dbReference type="ARBA" id="ARBA00023136"/>
    </source>
</evidence>
<reference evidence="7" key="1">
    <citation type="submission" date="2023-03" db="EMBL/GenBank/DDBJ databases">
        <title>Lomoglobus Profundus gen. nov., sp. nov., a novel member of the phylum Verrucomicrobia, isolated from deep-marine sediment of South China Sea.</title>
        <authorList>
            <person name="Ahmad T."/>
            <person name="Ishaq S.E."/>
            <person name="Wang F."/>
        </authorList>
    </citation>
    <scope>NUCLEOTIDE SEQUENCE</scope>
    <source>
        <strain evidence="7">LMO-M01</strain>
    </source>
</reference>
<keyword evidence="4 5" id="KW-0472">Membrane</keyword>
<accession>A0AAE9ZV20</accession>
<sequence>MINYTLHDPLWFLALLALPLIFWLRQRRKLPVRVVPFAAAWHRPSAVSVSRFPVVIAVLGLVLLVTGLARPQRVEDRREVRQQGYDLILAVDLSGSMLAEDYQRAGKRINRLQAIKPVITAFINERPGDRIGIVVFSGRAYTLAPLTFDHDWLAKQVERLRIGMIEDGTALGDGLGVALSRLEQADKTTDNQRQGAFVILLTDGANNRGALDPIDAADIARSRGIPVYTIGAGRNGLVHYPRIDPNTGRTMGYRQIVSELDETTLRKVADLTGAEYFPADDSNTIEAAFNAIDRERKIEFEAKSYLLADELFIWFAAPGATLLLIAAGLAASSRPGRRSTAEMLSTA</sequence>
<dbReference type="PROSITE" id="PS50234">
    <property type="entry name" value="VWFA"/>
    <property type="match status" value="1"/>
</dbReference>
<feature type="transmembrane region" description="Helical" evidence="5">
    <location>
        <begin position="311"/>
        <end position="331"/>
    </location>
</feature>
<evidence type="ECO:0000259" key="6">
    <source>
        <dbReference type="PROSITE" id="PS50234"/>
    </source>
</evidence>
<dbReference type="InterPro" id="IPR050768">
    <property type="entry name" value="UPF0353/GerABKA_families"/>
</dbReference>
<keyword evidence="2 5" id="KW-0812">Transmembrane</keyword>
<feature type="transmembrane region" description="Helical" evidence="5">
    <location>
        <begin position="6"/>
        <end position="24"/>
    </location>
</feature>
<dbReference type="InterPro" id="IPR002035">
    <property type="entry name" value="VWF_A"/>
</dbReference>
<organism evidence="7 8">
    <name type="scientific">Synoicihabitans lomoniglobus</name>
    <dbReference type="NCBI Taxonomy" id="2909285"/>
    <lineage>
        <taxon>Bacteria</taxon>
        <taxon>Pseudomonadati</taxon>
        <taxon>Verrucomicrobiota</taxon>
        <taxon>Opitutia</taxon>
        <taxon>Opitutales</taxon>
        <taxon>Opitutaceae</taxon>
        <taxon>Synoicihabitans</taxon>
    </lineage>
</organism>
<dbReference type="EMBL" id="CP119075">
    <property type="protein sequence ID" value="WED62993.1"/>
    <property type="molecule type" value="Genomic_DNA"/>
</dbReference>
<keyword evidence="1" id="KW-1003">Cell membrane</keyword>
<evidence type="ECO:0000256" key="3">
    <source>
        <dbReference type="ARBA" id="ARBA00022989"/>
    </source>
</evidence>
<dbReference type="KEGG" id="slom:PXH66_11680"/>
<evidence type="ECO:0000256" key="5">
    <source>
        <dbReference type="SAM" id="Phobius"/>
    </source>
</evidence>
<evidence type="ECO:0000313" key="8">
    <source>
        <dbReference type="Proteomes" id="UP001218638"/>
    </source>
</evidence>
<dbReference type="InterPro" id="IPR036465">
    <property type="entry name" value="vWFA_dom_sf"/>
</dbReference>
<dbReference type="SUPFAM" id="SSF53300">
    <property type="entry name" value="vWA-like"/>
    <property type="match status" value="1"/>
</dbReference>
<dbReference type="PANTHER" id="PTHR22550:SF5">
    <property type="entry name" value="LEUCINE ZIPPER PROTEIN 4"/>
    <property type="match status" value="1"/>
</dbReference>
<evidence type="ECO:0000256" key="1">
    <source>
        <dbReference type="ARBA" id="ARBA00022475"/>
    </source>
</evidence>
<dbReference type="RefSeq" id="WP_330931667.1">
    <property type="nucleotide sequence ID" value="NZ_CP119075.1"/>
</dbReference>
<evidence type="ECO:0000313" key="7">
    <source>
        <dbReference type="EMBL" id="WED62993.1"/>
    </source>
</evidence>
<gene>
    <name evidence="7" type="ORF">PXH66_11680</name>
</gene>
<dbReference type="Proteomes" id="UP001218638">
    <property type="component" value="Chromosome"/>
</dbReference>
<keyword evidence="3 5" id="KW-1133">Transmembrane helix</keyword>
<name>A0AAE9ZV20_9BACT</name>
<evidence type="ECO:0000256" key="2">
    <source>
        <dbReference type="ARBA" id="ARBA00022692"/>
    </source>
</evidence>
<dbReference type="Pfam" id="PF13519">
    <property type="entry name" value="VWA_2"/>
    <property type="match status" value="1"/>
</dbReference>
<dbReference type="SMART" id="SM00327">
    <property type="entry name" value="VWA"/>
    <property type="match status" value="1"/>
</dbReference>